<reference evidence="1" key="1">
    <citation type="submission" date="2024-06" db="EMBL/GenBank/DDBJ databases">
        <authorList>
            <person name="Song Z."/>
        </authorList>
    </citation>
    <scope>NUCLEOTIDE SEQUENCE</scope>
    <source>
        <strain evidence="1">A1-4-2</strain>
    </source>
</reference>
<sequence>MDLTQFNFSILTKFDRKLGNDLEQVVKKASQIEELSPIELKSMLSEALGLNVLDTYTNQIADQTEEFKLSFAYILKCLSLYPLKNELYKNWNKHVELFDQAELTSFSEASITELHQFIQSIVTTGHNHTYLSLEKMKQPIHLIMLLLIHLDTILTLDSKMEPLCFNQLFKFRLKKKKPYGPSSSFSDLIIYLLASHANKEPLKSLPSISSFDKYLNTELLGNEFDNNDDVDHPRIKTMRQLLKKMRAEDRFCYLTDIDQFFTTPFDQVKLIFDDLYEKITESNARFLLSRTINDDDFVVFNEMNALWLIYYFQFLVYEGQKMNPPEVLQGLSSTREFMDLWKMFYVPNEQKATFQWPAQFNDVAKIT</sequence>
<dbReference type="AlphaFoldDB" id="A0AAU7T0C9"/>
<dbReference type="EMBL" id="CP157981">
    <property type="protein sequence ID" value="XBU16551.1"/>
    <property type="molecule type" value="Genomic_DNA"/>
</dbReference>
<name>A0AAU7T0C9_9GAMM</name>
<gene>
    <name evidence="1" type="ORF">ABJ384_05140</name>
</gene>
<accession>A0AAU7T0C9</accession>
<proteinExistence type="predicted"/>
<dbReference type="RefSeq" id="WP_349929276.1">
    <property type="nucleotide sequence ID" value="NZ_CP157981.1"/>
</dbReference>
<organism evidence="1">
    <name type="scientific">Acinetobacter sp. A1-4-2</name>
    <dbReference type="NCBI Taxonomy" id="3156489"/>
    <lineage>
        <taxon>Bacteria</taxon>
        <taxon>Pseudomonadati</taxon>
        <taxon>Pseudomonadota</taxon>
        <taxon>Gammaproteobacteria</taxon>
        <taxon>Moraxellales</taxon>
        <taxon>Moraxellaceae</taxon>
        <taxon>Acinetobacter</taxon>
    </lineage>
</organism>
<protein>
    <submittedName>
        <fullName evidence="1">Uncharacterized protein</fullName>
    </submittedName>
</protein>
<evidence type="ECO:0000313" key="1">
    <source>
        <dbReference type="EMBL" id="XBU16551.1"/>
    </source>
</evidence>